<keyword evidence="3" id="KW-1185">Reference proteome</keyword>
<evidence type="ECO:0000313" key="2">
    <source>
        <dbReference type="EMBL" id="KAF7838732.1"/>
    </source>
</evidence>
<comment type="caution">
    <text evidence="2">The sequence shown here is derived from an EMBL/GenBank/DDBJ whole genome shotgun (WGS) entry which is preliminary data.</text>
</comment>
<dbReference type="Proteomes" id="UP000634136">
    <property type="component" value="Unassembled WGS sequence"/>
</dbReference>
<feature type="region of interest" description="Disordered" evidence="1">
    <location>
        <begin position="108"/>
        <end position="127"/>
    </location>
</feature>
<evidence type="ECO:0000256" key="1">
    <source>
        <dbReference type="SAM" id="MobiDB-lite"/>
    </source>
</evidence>
<dbReference type="EMBL" id="JAAIUW010000003">
    <property type="protein sequence ID" value="KAF7838732.1"/>
    <property type="molecule type" value="Genomic_DNA"/>
</dbReference>
<dbReference type="AlphaFoldDB" id="A0A834X5P9"/>
<sequence length="144" mass="16032">MPKDLGPWVKAINGGRKIPWPSEGKVKQTGMGKEDDRRVGMVRKNDTDMLLEKLAKMSVGDGGITKSKEMDTVVGSEGRKVTAANEGGDGCLTLMGKEYMEEGQKVKEPMELNNDKNEDMGSDDVADKEGNGYKWEYVKCKRRW</sequence>
<evidence type="ECO:0000313" key="3">
    <source>
        <dbReference type="Proteomes" id="UP000634136"/>
    </source>
</evidence>
<accession>A0A834X5P9</accession>
<name>A0A834X5P9_9FABA</name>
<reference evidence="2" key="1">
    <citation type="submission" date="2020-09" db="EMBL/GenBank/DDBJ databases">
        <title>Genome-Enabled Discovery of Anthraquinone Biosynthesis in Senna tora.</title>
        <authorList>
            <person name="Kang S.-H."/>
            <person name="Pandey R.P."/>
            <person name="Lee C.-M."/>
            <person name="Sim J.-S."/>
            <person name="Jeong J.-T."/>
            <person name="Choi B.-S."/>
            <person name="Jung M."/>
            <person name="Ginzburg D."/>
            <person name="Zhao K."/>
            <person name="Won S.Y."/>
            <person name="Oh T.-J."/>
            <person name="Yu Y."/>
            <person name="Kim N.-H."/>
            <person name="Lee O.R."/>
            <person name="Lee T.-H."/>
            <person name="Bashyal P."/>
            <person name="Kim T.-S."/>
            <person name="Lee W.-H."/>
            <person name="Kawkins C."/>
            <person name="Kim C.-K."/>
            <person name="Kim J.S."/>
            <person name="Ahn B.O."/>
            <person name="Rhee S.Y."/>
            <person name="Sohng J.K."/>
        </authorList>
    </citation>
    <scope>NUCLEOTIDE SEQUENCE</scope>
    <source>
        <tissue evidence="2">Leaf</tissue>
    </source>
</reference>
<proteinExistence type="predicted"/>
<gene>
    <name evidence="2" type="ORF">G2W53_007214</name>
</gene>
<organism evidence="2 3">
    <name type="scientific">Senna tora</name>
    <dbReference type="NCBI Taxonomy" id="362788"/>
    <lineage>
        <taxon>Eukaryota</taxon>
        <taxon>Viridiplantae</taxon>
        <taxon>Streptophyta</taxon>
        <taxon>Embryophyta</taxon>
        <taxon>Tracheophyta</taxon>
        <taxon>Spermatophyta</taxon>
        <taxon>Magnoliopsida</taxon>
        <taxon>eudicotyledons</taxon>
        <taxon>Gunneridae</taxon>
        <taxon>Pentapetalae</taxon>
        <taxon>rosids</taxon>
        <taxon>fabids</taxon>
        <taxon>Fabales</taxon>
        <taxon>Fabaceae</taxon>
        <taxon>Caesalpinioideae</taxon>
        <taxon>Cassia clade</taxon>
        <taxon>Senna</taxon>
    </lineage>
</organism>
<feature type="region of interest" description="Disordered" evidence="1">
    <location>
        <begin position="12"/>
        <end position="35"/>
    </location>
</feature>
<protein>
    <submittedName>
        <fullName evidence="2">Uncharacterized protein</fullName>
    </submittedName>
</protein>